<dbReference type="InterPro" id="IPR011990">
    <property type="entry name" value="TPR-like_helical_dom_sf"/>
</dbReference>
<dbReference type="SUPFAM" id="SSF48452">
    <property type="entry name" value="TPR-like"/>
    <property type="match status" value="1"/>
</dbReference>
<evidence type="ECO:0000313" key="4">
    <source>
        <dbReference type="Proteomes" id="UP000248926"/>
    </source>
</evidence>
<dbReference type="PROSITE" id="PS50005">
    <property type="entry name" value="TPR"/>
    <property type="match status" value="1"/>
</dbReference>
<dbReference type="Proteomes" id="UP000248926">
    <property type="component" value="Unassembled WGS sequence"/>
</dbReference>
<keyword evidence="1" id="KW-0802">TPR repeat</keyword>
<dbReference type="EMBL" id="NFZS01000001">
    <property type="protein sequence ID" value="RAO77444.1"/>
    <property type="molecule type" value="Genomic_DNA"/>
</dbReference>
<feature type="repeat" description="TPR" evidence="1">
    <location>
        <begin position="73"/>
        <end position="106"/>
    </location>
</feature>
<evidence type="ECO:0000313" key="3">
    <source>
        <dbReference type="EMBL" id="RAO77444.1"/>
    </source>
</evidence>
<gene>
    <name evidence="3" type="ORF">CA260_06085</name>
</gene>
<dbReference type="SMART" id="SM00028">
    <property type="entry name" value="TPR"/>
    <property type="match status" value="1"/>
</dbReference>
<feature type="chain" id="PRO_5016449795" evidence="2">
    <location>
        <begin position="20"/>
        <end position="172"/>
    </location>
</feature>
<feature type="signal peptide" evidence="2">
    <location>
        <begin position="1"/>
        <end position="19"/>
    </location>
</feature>
<dbReference type="AlphaFoldDB" id="A0A328PBF1"/>
<dbReference type="PROSITE" id="PS50293">
    <property type="entry name" value="TPR_REGION"/>
    <property type="match status" value="1"/>
</dbReference>
<comment type="caution">
    <text evidence="3">The sequence shown here is derived from an EMBL/GenBank/DDBJ whole genome shotgun (WGS) entry which is preliminary data.</text>
</comment>
<protein>
    <submittedName>
        <fullName evidence="3">Uncharacterized protein</fullName>
    </submittedName>
</protein>
<dbReference type="InterPro" id="IPR019734">
    <property type="entry name" value="TPR_rpt"/>
</dbReference>
<reference evidence="3 4" key="1">
    <citation type="journal article" date="2018" name="Genet. Mol. Biol.">
        <title>The genome sequence of Dyella jiangningensis FCAV SCS01 from a lignocellulose-decomposing microbial consortium metagenome reveals potential for biotechnological applications.</title>
        <authorList>
            <person name="Desiderato J.G."/>
            <person name="Alvarenga D.O."/>
            <person name="Constancio M.T.L."/>
            <person name="Alves L.M.C."/>
            <person name="Varani A.M."/>
        </authorList>
    </citation>
    <scope>NUCLEOTIDE SEQUENCE [LARGE SCALE GENOMIC DNA]</scope>
    <source>
        <strain evidence="3 4">FCAV SCS01</strain>
    </source>
</reference>
<evidence type="ECO:0000256" key="2">
    <source>
        <dbReference type="SAM" id="SignalP"/>
    </source>
</evidence>
<proteinExistence type="predicted"/>
<accession>A0A328PBF1</accession>
<name>A0A328PBF1_9GAMM</name>
<evidence type="ECO:0000256" key="1">
    <source>
        <dbReference type="PROSITE-ProRule" id="PRU00339"/>
    </source>
</evidence>
<keyword evidence="2" id="KW-0732">Signal</keyword>
<keyword evidence="4" id="KW-1185">Reference proteome</keyword>
<dbReference type="Pfam" id="PF14559">
    <property type="entry name" value="TPR_19"/>
    <property type="match status" value="1"/>
</dbReference>
<dbReference type="Gene3D" id="1.25.40.10">
    <property type="entry name" value="Tetratricopeptide repeat domain"/>
    <property type="match status" value="1"/>
</dbReference>
<sequence>MDMGVGMNTMMRMVMTAMACAGLAACASSSAPKPTLAGVKALQEQADRDAASGRPEQALVAYRQLAHQLPTNADAWFRLGNAYVRVGQPEQAVAAYEQVLKIEPKHAKAWHNLGVLRLRQAAAAFSESAVDANGADPTLQQQSTHMVDGIARLTSPLGDSRAPAAPDAGHGP</sequence>
<dbReference type="OrthoDB" id="9807628at2"/>
<organism evidence="3 4">
    <name type="scientific">Dyella jiangningensis</name>
    <dbReference type="NCBI Taxonomy" id="1379159"/>
    <lineage>
        <taxon>Bacteria</taxon>
        <taxon>Pseudomonadati</taxon>
        <taxon>Pseudomonadota</taxon>
        <taxon>Gammaproteobacteria</taxon>
        <taxon>Lysobacterales</taxon>
        <taxon>Rhodanobacteraceae</taxon>
        <taxon>Dyella</taxon>
    </lineage>
</organism>